<evidence type="ECO:0000313" key="3">
    <source>
        <dbReference type="Proteomes" id="UP000255082"/>
    </source>
</evidence>
<gene>
    <name evidence="2" type="ORF">NCTC13184_04145</name>
</gene>
<evidence type="ECO:0000313" key="2">
    <source>
        <dbReference type="EMBL" id="SUA45621.1"/>
    </source>
</evidence>
<dbReference type="Proteomes" id="UP000255082">
    <property type="component" value="Unassembled WGS sequence"/>
</dbReference>
<feature type="signal peptide" evidence="1">
    <location>
        <begin position="1"/>
        <end position="27"/>
    </location>
</feature>
<keyword evidence="1" id="KW-0732">Signal</keyword>
<dbReference type="EMBL" id="UGRU01000001">
    <property type="protein sequence ID" value="SUA45621.1"/>
    <property type="molecule type" value="Genomic_DNA"/>
</dbReference>
<name>A0A378WYZ7_9NOCA</name>
<evidence type="ECO:0000256" key="1">
    <source>
        <dbReference type="SAM" id="SignalP"/>
    </source>
</evidence>
<reference evidence="2 3" key="1">
    <citation type="submission" date="2018-06" db="EMBL/GenBank/DDBJ databases">
        <authorList>
            <consortium name="Pathogen Informatics"/>
            <person name="Doyle S."/>
        </authorList>
    </citation>
    <scope>NUCLEOTIDE SEQUENCE [LARGE SCALE GENOMIC DNA]</scope>
    <source>
        <strain evidence="2 3">NCTC13184</strain>
    </source>
</reference>
<accession>A0A378WYZ7</accession>
<feature type="chain" id="PRO_5016920303" evidence="1">
    <location>
        <begin position="28"/>
        <end position="40"/>
    </location>
</feature>
<dbReference type="RefSeq" id="WP_258562205.1">
    <property type="nucleotide sequence ID" value="NZ_UGRU01000001.1"/>
</dbReference>
<organism evidence="2 3">
    <name type="scientific">Nocardia africana</name>
    <dbReference type="NCBI Taxonomy" id="134964"/>
    <lineage>
        <taxon>Bacteria</taxon>
        <taxon>Bacillati</taxon>
        <taxon>Actinomycetota</taxon>
        <taxon>Actinomycetes</taxon>
        <taxon>Mycobacteriales</taxon>
        <taxon>Nocardiaceae</taxon>
        <taxon>Nocardia</taxon>
    </lineage>
</organism>
<proteinExistence type="predicted"/>
<dbReference type="AlphaFoldDB" id="A0A378WYZ7"/>
<sequence>MVSRKIVAAATLSAGALFLGPVAMASAAPSADSGTTAPPS</sequence>
<protein>
    <submittedName>
        <fullName evidence="2">Uncharacterized protein</fullName>
    </submittedName>
</protein>